<gene>
    <name evidence="2" type="ORF">CQZ99_10180</name>
</gene>
<feature type="transmembrane region" description="Helical" evidence="1">
    <location>
        <begin position="97"/>
        <end position="126"/>
    </location>
</feature>
<proteinExistence type="predicted"/>
<organism evidence="2 3">
    <name type="scientific">Pseudomonas poae</name>
    <dbReference type="NCBI Taxonomy" id="200451"/>
    <lineage>
        <taxon>Bacteria</taxon>
        <taxon>Pseudomonadati</taxon>
        <taxon>Pseudomonadota</taxon>
        <taxon>Gammaproteobacteria</taxon>
        <taxon>Pseudomonadales</taxon>
        <taxon>Pseudomonadaceae</taxon>
        <taxon>Pseudomonas</taxon>
    </lineage>
</organism>
<dbReference type="Proteomes" id="UP000238045">
    <property type="component" value="Unassembled WGS sequence"/>
</dbReference>
<keyword evidence="3" id="KW-1185">Reference proteome</keyword>
<keyword evidence="1" id="KW-1133">Transmembrane helix</keyword>
<protein>
    <submittedName>
        <fullName evidence="2">Uncharacterized protein</fullName>
    </submittedName>
</protein>
<dbReference type="AlphaFoldDB" id="A0A2S9EUT6"/>
<comment type="caution">
    <text evidence="2">The sequence shown here is derived from an EMBL/GenBank/DDBJ whole genome shotgun (WGS) entry which is preliminary data.</text>
</comment>
<evidence type="ECO:0000256" key="1">
    <source>
        <dbReference type="SAM" id="Phobius"/>
    </source>
</evidence>
<keyword evidence="1" id="KW-0812">Transmembrane</keyword>
<feature type="transmembrane region" description="Helical" evidence="1">
    <location>
        <begin position="132"/>
        <end position="153"/>
    </location>
</feature>
<evidence type="ECO:0000313" key="3">
    <source>
        <dbReference type="Proteomes" id="UP000238045"/>
    </source>
</evidence>
<dbReference type="EMBL" id="PCQL01000008">
    <property type="protein sequence ID" value="PRC19701.1"/>
    <property type="molecule type" value="Genomic_DNA"/>
</dbReference>
<evidence type="ECO:0000313" key="2">
    <source>
        <dbReference type="EMBL" id="PRC19701.1"/>
    </source>
</evidence>
<accession>A0A2S9EUT6</accession>
<sequence>MMKFDCVKVSGKVDYVRSVDRMSGGHKAKVSIDGAVIPNLQLSNKLYEELEVGESVTLYGLFKKSNDKEKNTGILYGLAKQNGEKLFATQYRYQVPLFLTVTAAIAFCLTFVAGWIASIFPVLFFFGENSDYMYTTTVFAVIESSLVAAFFLWRAWAMFNATSDPETWETTEAAVLSSRFSKLHK</sequence>
<reference evidence="2 3" key="1">
    <citation type="submission" date="2017-09" db="EMBL/GenBank/DDBJ databases">
        <title>Genomic, metabolic, and phenotypic characteristics of bacterial isolates from the natural microbiome of the model nematode Caenorhabditis elegans.</title>
        <authorList>
            <person name="Zimmermann J."/>
            <person name="Obeng N."/>
            <person name="Yang W."/>
            <person name="Obeng O."/>
            <person name="Kissoyan K."/>
            <person name="Pees B."/>
            <person name="Dirksen P."/>
            <person name="Hoppner M."/>
            <person name="Franke A."/>
            <person name="Rosenstiel P."/>
            <person name="Leippe M."/>
            <person name="Dierking K."/>
            <person name="Kaleta C."/>
            <person name="Schulenburg H."/>
        </authorList>
    </citation>
    <scope>NUCLEOTIDE SEQUENCE [LARGE SCALE GENOMIC DNA]</scope>
    <source>
        <strain evidence="2 3">MYb117</strain>
    </source>
</reference>
<name>A0A2S9EUT6_9PSED</name>
<keyword evidence="1" id="KW-0472">Membrane</keyword>